<dbReference type="InterPro" id="IPR032976">
    <property type="entry name" value="YJEFN_prot_NAXE-like"/>
</dbReference>
<keyword evidence="6" id="KW-0521">NADP</keyword>
<dbReference type="GO" id="GO:0052856">
    <property type="term" value="F:NAD(P)HX epimerase activity"/>
    <property type="evidence" value="ECO:0007669"/>
    <property type="project" value="UniProtKB-EC"/>
</dbReference>
<proteinExistence type="predicted"/>
<sequence length="220" mass="24878">MRYLTQAESKQIDESLLKLGFSFEQLVEIAGYAAVEVIINLIQQKKCNVLVIVGPGNNGADGLVIARWLSLFGHNVHILCNLNTMSTLNIKLLNICKNMRIDVHNTYPNTEITYIIDAIFGISFRSPVQEPYSELVNCLKNKKNVISIDVPSGYEIDALNSKREFLPMHVVCFVGPKKCCQGLQFTVARSFIPKNIFLDDDYTNFFNYTTSSELKKSQEQ</sequence>
<organism evidence="11 12">
    <name type="scientific">Edhazardia aedis (strain USNM 41457)</name>
    <name type="common">Microsporidian parasite</name>
    <dbReference type="NCBI Taxonomy" id="1003232"/>
    <lineage>
        <taxon>Eukaryota</taxon>
        <taxon>Fungi</taxon>
        <taxon>Fungi incertae sedis</taxon>
        <taxon>Microsporidia</taxon>
        <taxon>Edhazardia</taxon>
    </lineage>
</organism>
<dbReference type="InParanoid" id="J9DFL6"/>
<dbReference type="GO" id="GO:0005739">
    <property type="term" value="C:mitochondrion"/>
    <property type="evidence" value="ECO:0007669"/>
    <property type="project" value="TreeGrafter"/>
</dbReference>
<comment type="caution">
    <text evidence="11">The sequence shown here is derived from an EMBL/GenBank/DDBJ whole genome shotgun (WGS) entry which is preliminary data.</text>
</comment>
<dbReference type="InterPro" id="IPR004443">
    <property type="entry name" value="YjeF_N_dom"/>
</dbReference>
<evidence type="ECO:0000256" key="4">
    <source>
        <dbReference type="ARBA" id="ARBA00022723"/>
    </source>
</evidence>
<dbReference type="OrthoDB" id="10064708at2759"/>
<keyword evidence="9" id="KW-0413">Isomerase</keyword>
<comment type="catalytic activity">
    <reaction evidence="1">
        <text>(6R)-NADHX = (6S)-NADHX</text>
        <dbReference type="Rhea" id="RHEA:32215"/>
        <dbReference type="ChEBI" id="CHEBI:64074"/>
        <dbReference type="ChEBI" id="CHEBI:64075"/>
        <dbReference type="EC" id="5.1.99.6"/>
    </reaction>
</comment>
<keyword evidence="5" id="KW-0547">Nucleotide-binding</keyword>
<evidence type="ECO:0000259" key="10">
    <source>
        <dbReference type="PROSITE" id="PS51385"/>
    </source>
</evidence>
<evidence type="ECO:0000313" key="11">
    <source>
        <dbReference type="EMBL" id="EJW01395.1"/>
    </source>
</evidence>
<dbReference type="STRING" id="1003232.J9DFL6"/>
<dbReference type="EC" id="5.1.99.6" evidence="3"/>
<dbReference type="FunCoup" id="J9DFL6">
    <property type="interactions" value="14"/>
</dbReference>
<dbReference type="SUPFAM" id="SSF64153">
    <property type="entry name" value="YjeF N-terminal domain-like"/>
    <property type="match status" value="1"/>
</dbReference>
<reference evidence="12" key="2">
    <citation type="submission" date="2015-07" db="EMBL/GenBank/DDBJ databases">
        <title>Contrasting host-pathogen interactions and genome evolution in two generalist and specialist microsporidian pathogens of mosquitoes.</title>
        <authorList>
            <consortium name="The Broad Institute Genomics Platform"/>
            <consortium name="The Broad Institute Genome Sequencing Center for Infectious Disease"/>
            <person name="Cuomo C.A."/>
            <person name="Sanscrainte N.D."/>
            <person name="Goldberg J.M."/>
            <person name="Heiman D."/>
            <person name="Young S."/>
            <person name="Zeng Q."/>
            <person name="Becnel J.J."/>
            <person name="Birren B.W."/>
        </authorList>
    </citation>
    <scope>NUCLEOTIDE SEQUENCE [LARGE SCALE GENOMIC DNA]</scope>
    <source>
        <strain evidence="12">USNM 41457</strain>
    </source>
</reference>
<dbReference type="EMBL" id="AFBI03000169">
    <property type="protein sequence ID" value="EJW01395.1"/>
    <property type="molecule type" value="Genomic_DNA"/>
</dbReference>
<dbReference type="PANTHER" id="PTHR13232">
    <property type="entry name" value="NAD(P)H-HYDRATE EPIMERASE"/>
    <property type="match status" value="1"/>
</dbReference>
<evidence type="ECO:0000256" key="1">
    <source>
        <dbReference type="ARBA" id="ARBA00000013"/>
    </source>
</evidence>
<protein>
    <recommendedName>
        <fullName evidence="3">NAD(P)H-hydrate epimerase</fullName>
        <ecNumber evidence="3">5.1.99.6</ecNumber>
    </recommendedName>
</protein>
<accession>J9DFL6</accession>
<keyword evidence="12" id="KW-1185">Reference proteome</keyword>
<evidence type="ECO:0000313" key="12">
    <source>
        <dbReference type="Proteomes" id="UP000003163"/>
    </source>
</evidence>
<evidence type="ECO:0000256" key="3">
    <source>
        <dbReference type="ARBA" id="ARBA00012228"/>
    </source>
</evidence>
<dbReference type="Gene3D" id="3.40.50.10260">
    <property type="entry name" value="YjeF N-terminal domain"/>
    <property type="match status" value="1"/>
</dbReference>
<keyword evidence="8" id="KW-0520">NAD</keyword>
<dbReference type="OMA" id="SMFRGRY"/>
<dbReference type="NCBIfam" id="TIGR00197">
    <property type="entry name" value="yjeF_nterm"/>
    <property type="match status" value="1"/>
</dbReference>
<gene>
    <name evidence="11" type="ORF">EDEG_03980</name>
</gene>
<dbReference type="GO" id="GO:0046872">
    <property type="term" value="F:metal ion binding"/>
    <property type="evidence" value="ECO:0007669"/>
    <property type="project" value="UniProtKB-KW"/>
</dbReference>
<reference evidence="11 12" key="1">
    <citation type="submission" date="2011-08" db="EMBL/GenBank/DDBJ databases">
        <authorList>
            <person name="Liu Z.J."/>
            <person name="Shi F.L."/>
            <person name="Lu J.Q."/>
            <person name="Li M."/>
            <person name="Wang Z.L."/>
        </authorList>
    </citation>
    <scope>NUCLEOTIDE SEQUENCE [LARGE SCALE GENOMIC DNA]</scope>
    <source>
        <strain evidence="11 12">USNM 41457</strain>
    </source>
</reference>
<evidence type="ECO:0000256" key="8">
    <source>
        <dbReference type="ARBA" id="ARBA00023027"/>
    </source>
</evidence>
<dbReference type="InterPro" id="IPR036652">
    <property type="entry name" value="YjeF_N_dom_sf"/>
</dbReference>
<name>J9DFL6_EDHAE</name>
<evidence type="ECO:0000256" key="2">
    <source>
        <dbReference type="ARBA" id="ARBA00000909"/>
    </source>
</evidence>
<keyword evidence="4" id="KW-0479">Metal-binding</keyword>
<dbReference type="AlphaFoldDB" id="J9DFL6"/>
<dbReference type="GO" id="GO:0000166">
    <property type="term" value="F:nucleotide binding"/>
    <property type="evidence" value="ECO:0007669"/>
    <property type="project" value="UniProtKB-KW"/>
</dbReference>
<comment type="catalytic activity">
    <reaction evidence="2">
        <text>(6R)-NADPHX = (6S)-NADPHX</text>
        <dbReference type="Rhea" id="RHEA:32227"/>
        <dbReference type="ChEBI" id="CHEBI:64076"/>
        <dbReference type="ChEBI" id="CHEBI:64077"/>
        <dbReference type="EC" id="5.1.99.6"/>
    </reaction>
</comment>
<dbReference type="Proteomes" id="UP000003163">
    <property type="component" value="Unassembled WGS sequence"/>
</dbReference>
<evidence type="ECO:0000256" key="7">
    <source>
        <dbReference type="ARBA" id="ARBA00022958"/>
    </source>
</evidence>
<dbReference type="PROSITE" id="PS51385">
    <property type="entry name" value="YJEF_N"/>
    <property type="match status" value="1"/>
</dbReference>
<keyword evidence="7" id="KW-0630">Potassium</keyword>
<evidence type="ECO:0000256" key="9">
    <source>
        <dbReference type="ARBA" id="ARBA00023235"/>
    </source>
</evidence>
<evidence type="ECO:0000256" key="6">
    <source>
        <dbReference type="ARBA" id="ARBA00022857"/>
    </source>
</evidence>
<dbReference type="Pfam" id="PF03853">
    <property type="entry name" value="YjeF_N"/>
    <property type="match status" value="1"/>
</dbReference>
<evidence type="ECO:0000256" key="5">
    <source>
        <dbReference type="ARBA" id="ARBA00022741"/>
    </source>
</evidence>
<feature type="domain" description="YjeF N-terminal" evidence="10">
    <location>
        <begin position="4"/>
        <end position="198"/>
    </location>
</feature>
<dbReference type="VEuPathDB" id="MicrosporidiaDB:EDEG_03980"/>
<dbReference type="HOGENOM" id="CLU_024853_3_2_1"/>
<dbReference type="PANTHER" id="PTHR13232:SF10">
    <property type="entry name" value="NAD(P)H-HYDRATE EPIMERASE"/>
    <property type="match status" value="1"/>
</dbReference>